<accession>A0A7G8BCL3</accession>
<dbReference type="InterPro" id="IPR032466">
    <property type="entry name" value="Metal_Hydrolase"/>
</dbReference>
<dbReference type="RefSeq" id="WP_186740058.1">
    <property type="nucleotide sequence ID" value="NZ_CP060394.1"/>
</dbReference>
<dbReference type="InterPro" id="IPR006680">
    <property type="entry name" value="Amidohydro-rel"/>
</dbReference>
<proteinExistence type="predicted"/>
<dbReference type="EMBL" id="CP060394">
    <property type="protein sequence ID" value="QNI30283.1"/>
    <property type="molecule type" value="Genomic_DNA"/>
</dbReference>
<dbReference type="PANTHER" id="PTHR43135:SF3">
    <property type="entry name" value="ALPHA-D-RIBOSE 1-METHYLPHOSPHONATE 5-TRIPHOSPHATE DIPHOSPHATASE"/>
    <property type="match status" value="1"/>
</dbReference>
<dbReference type="PANTHER" id="PTHR43135">
    <property type="entry name" value="ALPHA-D-RIBOSE 1-METHYLPHOSPHONATE 5-TRIPHOSPHATE DIPHOSPHATASE"/>
    <property type="match status" value="1"/>
</dbReference>
<dbReference type="GO" id="GO:0016810">
    <property type="term" value="F:hydrolase activity, acting on carbon-nitrogen (but not peptide) bonds"/>
    <property type="evidence" value="ECO:0007669"/>
    <property type="project" value="InterPro"/>
</dbReference>
<dbReference type="Gene3D" id="3.20.20.140">
    <property type="entry name" value="Metal-dependent hydrolases"/>
    <property type="match status" value="1"/>
</dbReference>
<dbReference type="InterPro" id="IPR011059">
    <property type="entry name" value="Metal-dep_hydrolase_composite"/>
</dbReference>
<evidence type="ECO:0000259" key="1">
    <source>
        <dbReference type="Pfam" id="PF01979"/>
    </source>
</evidence>
<dbReference type="CDD" id="cd01299">
    <property type="entry name" value="Met_dep_hydrolase_A"/>
    <property type="match status" value="1"/>
</dbReference>
<dbReference type="InterPro" id="IPR051781">
    <property type="entry name" value="Metallo-dep_Hydrolase"/>
</dbReference>
<name>A0A7G8BCL3_9BACT</name>
<organism evidence="2 3">
    <name type="scientific">Alloacidobacterium dinghuense</name>
    <dbReference type="NCBI Taxonomy" id="2763107"/>
    <lineage>
        <taxon>Bacteria</taxon>
        <taxon>Pseudomonadati</taxon>
        <taxon>Acidobacteriota</taxon>
        <taxon>Terriglobia</taxon>
        <taxon>Terriglobales</taxon>
        <taxon>Acidobacteriaceae</taxon>
        <taxon>Alloacidobacterium</taxon>
    </lineage>
</organism>
<dbReference type="Pfam" id="PF01979">
    <property type="entry name" value="Amidohydro_1"/>
    <property type="match status" value="1"/>
</dbReference>
<dbReference type="InterPro" id="IPR057744">
    <property type="entry name" value="OTAase-like"/>
</dbReference>
<dbReference type="AlphaFoldDB" id="A0A7G8BCL3"/>
<dbReference type="Proteomes" id="UP000515312">
    <property type="component" value="Chromosome"/>
</dbReference>
<sequence length="408" mass="43225">MQTLLLNATIIDSTAPEPRSGNILIEDGIIRDPEARSSFAKDCQVIDVKGRTVMPGLIDCHVHVVASTMNLALNAQLPAATAVLRSAQIMKGMLERGFTTVRDLGGAPYSLAEAVAQGLTPGPRLIVCGKALSKTGGHSDSRPRYDTYDATRWGSNFGALGRVADGVEEVRLACRQELRQGAAFIKVMANGGVASPTDPINWYGYTVDELKVAVEEARDSKTYVAAHLYTAEGIVRALECGVHSLEHCNLIDAHAAQMAAKAGAVAVPTLVTYEALAQDGPSLGFPADSIAKIEHVRKAGIDSLSILSDAGVSIAFGTDLLGETHVRQCEEFSIRARVLPAAEILASATTVAAKLVGMEGRLGLITEGAIADLLVVDGSPLEDITILSNPKKNLLLVMKEGVIFHRRL</sequence>
<dbReference type="KEGG" id="adin:H7849_13955"/>
<evidence type="ECO:0000313" key="2">
    <source>
        <dbReference type="EMBL" id="QNI30283.1"/>
    </source>
</evidence>
<keyword evidence="3" id="KW-1185">Reference proteome</keyword>
<reference evidence="2 3" key="1">
    <citation type="submission" date="2020-08" db="EMBL/GenBank/DDBJ databases">
        <title>Edaphobacter telluris sp. nov. and Acidobacterium dinghuensis sp. nov., two acidobacteria isolated from forest soil.</title>
        <authorList>
            <person name="Fu J."/>
            <person name="Qiu L."/>
        </authorList>
    </citation>
    <scope>NUCLEOTIDE SEQUENCE [LARGE SCALE GENOMIC DNA]</scope>
    <source>
        <strain evidence="2">4Y35</strain>
    </source>
</reference>
<keyword evidence="2" id="KW-0378">Hydrolase</keyword>
<evidence type="ECO:0000313" key="3">
    <source>
        <dbReference type="Proteomes" id="UP000515312"/>
    </source>
</evidence>
<feature type="domain" description="Amidohydrolase-related" evidence="1">
    <location>
        <begin position="52"/>
        <end position="402"/>
    </location>
</feature>
<dbReference type="Gene3D" id="2.30.40.10">
    <property type="entry name" value="Urease, subunit C, domain 1"/>
    <property type="match status" value="1"/>
</dbReference>
<protein>
    <submittedName>
        <fullName evidence="2">Amidohydrolase family protein</fullName>
    </submittedName>
</protein>
<dbReference type="SUPFAM" id="SSF51556">
    <property type="entry name" value="Metallo-dependent hydrolases"/>
    <property type="match status" value="1"/>
</dbReference>
<dbReference type="SUPFAM" id="SSF51338">
    <property type="entry name" value="Composite domain of metallo-dependent hydrolases"/>
    <property type="match status" value="1"/>
</dbReference>
<gene>
    <name evidence="2" type="ORF">H7849_13955</name>
</gene>